<dbReference type="RefSeq" id="WP_182514269.1">
    <property type="nucleotide sequence ID" value="NZ_JACJIQ010000021.1"/>
</dbReference>
<protein>
    <submittedName>
        <fullName evidence="2">CRP-like cAMP-binding protein</fullName>
    </submittedName>
</protein>
<dbReference type="EMBL" id="JACJIQ010000021">
    <property type="protein sequence ID" value="MBA9079352.1"/>
    <property type="molecule type" value="Genomic_DNA"/>
</dbReference>
<evidence type="ECO:0000313" key="2">
    <source>
        <dbReference type="EMBL" id="MBA9079352.1"/>
    </source>
</evidence>
<dbReference type="InterPro" id="IPR014710">
    <property type="entry name" value="RmlC-like_jellyroll"/>
</dbReference>
<dbReference type="Proteomes" id="UP000563094">
    <property type="component" value="Unassembled WGS sequence"/>
</dbReference>
<dbReference type="SUPFAM" id="SSF51206">
    <property type="entry name" value="cAMP-binding domain-like"/>
    <property type="match status" value="1"/>
</dbReference>
<organism evidence="2 3">
    <name type="scientific">Rufibacter quisquiliarum</name>
    <dbReference type="NCBI Taxonomy" id="1549639"/>
    <lineage>
        <taxon>Bacteria</taxon>
        <taxon>Pseudomonadati</taxon>
        <taxon>Bacteroidota</taxon>
        <taxon>Cytophagia</taxon>
        <taxon>Cytophagales</taxon>
        <taxon>Hymenobacteraceae</taxon>
        <taxon>Rufibacter</taxon>
    </lineage>
</organism>
<dbReference type="InterPro" id="IPR000595">
    <property type="entry name" value="cNMP-bd_dom"/>
</dbReference>
<sequence length="189" mass="21991">MGNIYTNYLETLAPISEGLKEALVQYMVGPYPVKKGTILLREGEVSDRAYFVVKGMLRLYYTVKKKQVTSRFLPEYSTVIPYYSYFSQQPSYESLDVLEDSELIMVTRADFEGLYAFFPELHNLMRQQLAKSVVWSDERSMMLRKLSAKERLEALLQKFPDIFLRASVEQIASFLGVSRETLSRIRSHR</sequence>
<reference evidence="2 3" key="1">
    <citation type="submission" date="2020-08" db="EMBL/GenBank/DDBJ databases">
        <title>Genomic Encyclopedia of Type Strains, Phase IV (KMG-IV): sequencing the most valuable type-strain genomes for metagenomic binning, comparative biology and taxonomic classification.</title>
        <authorList>
            <person name="Goeker M."/>
        </authorList>
    </citation>
    <scope>NUCLEOTIDE SEQUENCE [LARGE SCALE GENOMIC DNA]</scope>
    <source>
        <strain evidence="2 3">DSM 29854</strain>
    </source>
</reference>
<keyword evidence="3" id="KW-1185">Reference proteome</keyword>
<dbReference type="Pfam" id="PF00027">
    <property type="entry name" value="cNMP_binding"/>
    <property type="match status" value="1"/>
</dbReference>
<feature type="domain" description="Cyclic nucleotide-binding" evidence="1">
    <location>
        <begin position="31"/>
        <end position="132"/>
    </location>
</feature>
<dbReference type="AlphaFoldDB" id="A0A839GKH7"/>
<dbReference type="CDD" id="cd00038">
    <property type="entry name" value="CAP_ED"/>
    <property type="match status" value="1"/>
</dbReference>
<gene>
    <name evidence="2" type="ORF">FHS90_004087</name>
</gene>
<proteinExistence type="predicted"/>
<evidence type="ECO:0000259" key="1">
    <source>
        <dbReference type="PROSITE" id="PS50042"/>
    </source>
</evidence>
<comment type="caution">
    <text evidence="2">The sequence shown here is derived from an EMBL/GenBank/DDBJ whole genome shotgun (WGS) entry which is preliminary data.</text>
</comment>
<name>A0A839GKH7_9BACT</name>
<evidence type="ECO:0000313" key="3">
    <source>
        <dbReference type="Proteomes" id="UP000563094"/>
    </source>
</evidence>
<dbReference type="PROSITE" id="PS50042">
    <property type="entry name" value="CNMP_BINDING_3"/>
    <property type="match status" value="1"/>
</dbReference>
<dbReference type="InterPro" id="IPR018490">
    <property type="entry name" value="cNMP-bd_dom_sf"/>
</dbReference>
<dbReference type="Gene3D" id="2.60.120.10">
    <property type="entry name" value="Jelly Rolls"/>
    <property type="match status" value="1"/>
</dbReference>
<accession>A0A839GKH7</accession>